<dbReference type="Gramene" id="mRNA:HanXRQr2_Chr04g0184271">
    <property type="protein sequence ID" value="CDS:HanXRQr2_Chr04g0184271.1"/>
    <property type="gene ID" value="HanXRQr2_Chr04g0184271"/>
</dbReference>
<dbReference type="InterPro" id="IPR009522">
    <property type="entry name" value="Capsid_Phlebovir/Tenuivir"/>
</dbReference>
<evidence type="ECO:0000313" key="3">
    <source>
        <dbReference type="Proteomes" id="UP000215914"/>
    </source>
</evidence>
<evidence type="ECO:0000313" key="1">
    <source>
        <dbReference type="EMBL" id="KAF5811686.1"/>
    </source>
</evidence>
<reference evidence="1 3" key="1">
    <citation type="journal article" date="2017" name="Nature">
        <title>The sunflower genome provides insights into oil metabolism, flowering and Asterid evolution.</title>
        <authorList>
            <person name="Badouin H."/>
            <person name="Gouzy J."/>
            <person name="Grassa C.J."/>
            <person name="Murat F."/>
            <person name="Staton S.E."/>
            <person name="Cottret L."/>
            <person name="Lelandais-Briere C."/>
            <person name="Owens G.L."/>
            <person name="Carrere S."/>
            <person name="Mayjonade B."/>
            <person name="Legrand L."/>
            <person name="Gill N."/>
            <person name="Kane N.C."/>
            <person name="Bowers J.E."/>
            <person name="Hubner S."/>
            <person name="Bellec A."/>
            <person name="Berard A."/>
            <person name="Berges H."/>
            <person name="Blanchet N."/>
            <person name="Boniface M.C."/>
            <person name="Brunel D."/>
            <person name="Catrice O."/>
            <person name="Chaidir N."/>
            <person name="Claudel C."/>
            <person name="Donnadieu C."/>
            <person name="Faraut T."/>
            <person name="Fievet G."/>
            <person name="Helmstetter N."/>
            <person name="King M."/>
            <person name="Knapp S.J."/>
            <person name="Lai Z."/>
            <person name="Le Paslier M.C."/>
            <person name="Lippi Y."/>
            <person name="Lorenzon L."/>
            <person name="Mandel J.R."/>
            <person name="Marage G."/>
            <person name="Marchand G."/>
            <person name="Marquand E."/>
            <person name="Bret-Mestries E."/>
            <person name="Morien E."/>
            <person name="Nambeesan S."/>
            <person name="Nguyen T."/>
            <person name="Pegot-Espagnet P."/>
            <person name="Pouilly N."/>
            <person name="Raftis F."/>
            <person name="Sallet E."/>
            <person name="Schiex T."/>
            <person name="Thomas J."/>
            <person name="Vandecasteele C."/>
            <person name="Vares D."/>
            <person name="Vear F."/>
            <person name="Vautrin S."/>
            <person name="Crespi M."/>
            <person name="Mangin B."/>
            <person name="Burke J.M."/>
            <person name="Salse J."/>
            <person name="Munos S."/>
            <person name="Vincourt P."/>
            <person name="Rieseberg L.H."/>
            <person name="Langlade N.B."/>
        </authorList>
    </citation>
    <scope>NUCLEOTIDE SEQUENCE [LARGE SCALE GENOMIC DNA]</scope>
    <source>
        <strain evidence="3">cv. SF193</strain>
        <tissue evidence="1">Leaves</tissue>
    </source>
</reference>
<gene>
    <name evidence="2" type="ORF">HannXRQ_Chr04g0121711</name>
    <name evidence="1" type="ORF">HanXRQr2_Chr04g0184271</name>
</gene>
<dbReference type="Proteomes" id="UP000215914">
    <property type="component" value="Chromosome 4"/>
</dbReference>
<dbReference type="Pfam" id="PF05733">
    <property type="entry name" value="Tenui_N"/>
    <property type="match status" value="1"/>
</dbReference>
<dbReference type="InParanoid" id="A0A251V349"/>
<dbReference type="EMBL" id="MNCJ02000319">
    <property type="protein sequence ID" value="KAF5811686.1"/>
    <property type="molecule type" value="Genomic_DNA"/>
</dbReference>
<proteinExistence type="predicted"/>
<evidence type="ECO:0000313" key="2">
    <source>
        <dbReference type="EMBL" id="OTG29392.1"/>
    </source>
</evidence>
<accession>A0A251V349</accession>
<dbReference type="AlphaFoldDB" id="A0A251V349"/>
<dbReference type="GO" id="GO:0003723">
    <property type="term" value="F:RNA binding"/>
    <property type="evidence" value="ECO:0007669"/>
    <property type="project" value="InterPro"/>
</dbReference>
<protein>
    <submittedName>
        <fullName evidence="2">Uncharacterized protein</fullName>
    </submittedName>
</protein>
<dbReference type="OMA" id="HRITPIM"/>
<dbReference type="EMBL" id="CM007893">
    <property type="protein sequence ID" value="OTG29392.1"/>
    <property type="molecule type" value="Genomic_DNA"/>
</dbReference>
<reference evidence="1" key="3">
    <citation type="submission" date="2020-06" db="EMBL/GenBank/DDBJ databases">
        <title>Helianthus annuus Genome sequencing and assembly Release 2.</title>
        <authorList>
            <person name="Gouzy J."/>
            <person name="Langlade N."/>
            <person name="Munos S."/>
        </authorList>
    </citation>
    <scope>NUCLEOTIDE SEQUENCE</scope>
    <source>
        <tissue evidence="1">Leaves</tissue>
    </source>
</reference>
<keyword evidence="3" id="KW-1185">Reference proteome</keyword>
<organism evidence="2 3">
    <name type="scientific">Helianthus annuus</name>
    <name type="common">Common sunflower</name>
    <dbReference type="NCBI Taxonomy" id="4232"/>
    <lineage>
        <taxon>Eukaryota</taxon>
        <taxon>Viridiplantae</taxon>
        <taxon>Streptophyta</taxon>
        <taxon>Embryophyta</taxon>
        <taxon>Tracheophyta</taxon>
        <taxon>Spermatophyta</taxon>
        <taxon>Magnoliopsida</taxon>
        <taxon>eudicotyledons</taxon>
        <taxon>Gunneridae</taxon>
        <taxon>Pentapetalae</taxon>
        <taxon>asterids</taxon>
        <taxon>campanulids</taxon>
        <taxon>Asterales</taxon>
        <taxon>Asteraceae</taxon>
        <taxon>Asteroideae</taxon>
        <taxon>Heliantheae alliance</taxon>
        <taxon>Heliantheae</taxon>
        <taxon>Helianthus</taxon>
    </lineage>
</organism>
<reference evidence="2" key="2">
    <citation type="submission" date="2017-02" db="EMBL/GenBank/DDBJ databases">
        <title>Sunflower complete genome.</title>
        <authorList>
            <person name="Langlade N."/>
            <person name="Munos S."/>
        </authorList>
    </citation>
    <scope>NUCLEOTIDE SEQUENCE [LARGE SCALE GENOMIC DNA]</scope>
    <source>
        <tissue evidence="2">Leaves</tissue>
    </source>
</reference>
<name>A0A251V349_HELAN</name>
<sequence>MDNNYDSLESMASLNSPSAAKKFIELDENPEFDDLDYLGFDYVKIHQAVFHAKKKHKMDSKTIAHNLHLIINIALRRGNIRDDQILKISDSRKKKMINEVIDLFGIARKKNKSYRIQLTPETLTFVRFLAAYPGLSSATIYKSPDAYINHQLNNEFGSNDFPLVLKHSGAAALIPKGGIGDLFLTLYTGYMMEMSRLINPKSKIQKSDDLYDNQHKFSLAAHRSPMVSQNNRISWFKSFGLNSTEALKRILSGLKTMFKAIDGFELEDVPTFESLEKKYVKAEIFFFSSDQDAEGKIASYDLKVPEKTIPRRMFTNL</sequence>